<comment type="pathway">
    <text evidence="2">Amino-acid biosynthesis; L-threonine biosynthesis; L-threonine from L-aspartate: step 3/5.</text>
</comment>
<dbReference type="Gene3D" id="3.40.50.720">
    <property type="entry name" value="NAD(P)-binding Rossmann-like Domain"/>
    <property type="match status" value="1"/>
</dbReference>
<comment type="similarity">
    <text evidence="5">Belongs to the homoserine dehydrogenase family.</text>
</comment>
<reference evidence="15 16" key="1">
    <citation type="submission" date="2018-06" db="EMBL/GenBank/DDBJ databases">
        <authorList>
            <consortium name="Pathogen Informatics"/>
            <person name="Doyle S."/>
        </authorList>
    </citation>
    <scope>NUCLEOTIDE SEQUENCE [LARGE SCALE GENOMIC DNA]</scope>
    <source>
        <strain evidence="15 16">NCTC11166</strain>
    </source>
</reference>
<feature type="domain" description="Aspartate/glutamate/uridylate kinase" evidence="12">
    <location>
        <begin position="29"/>
        <end position="237"/>
    </location>
</feature>
<dbReference type="GO" id="GO:0050661">
    <property type="term" value="F:NADP binding"/>
    <property type="evidence" value="ECO:0007669"/>
    <property type="project" value="InterPro"/>
</dbReference>
<dbReference type="GO" id="GO:0009086">
    <property type="term" value="P:methionine biosynthetic process"/>
    <property type="evidence" value="ECO:0007669"/>
    <property type="project" value="UniProtKB-KW"/>
</dbReference>
<evidence type="ECO:0000313" key="16">
    <source>
        <dbReference type="Proteomes" id="UP000251186"/>
    </source>
</evidence>
<keyword evidence="15" id="KW-0418">Kinase</keyword>
<dbReference type="GO" id="GO:0016301">
    <property type="term" value="F:kinase activity"/>
    <property type="evidence" value="ECO:0007669"/>
    <property type="project" value="UniProtKB-KW"/>
</dbReference>
<dbReference type="GO" id="GO:0009088">
    <property type="term" value="P:threonine biosynthetic process"/>
    <property type="evidence" value="ECO:0007669"/>
    <property type="project" value="UniProtKB-UniPathway"/>
</dbReference>
<dbReference type="GO" id="GO:0004412">
    <property type="term" value="F:homoserine dehydrogenase activity"/>
    <property type="evidence" value="ECO:0007669"/>
    <property type="project" value="UniProtKB-EC"/>
</dbReference>
<dbReference type="InterPro" id="IPR005106">
    <property type="entry name" value="Asp/hSer_DH_NAD-bd"/>
</dbReference>
<keyword evidence="9" id="KW-0791">Threonine biosynthesis</keyword>
<evidence type="ECO:0000256" key="3">
    <source>
        <dbReference type="ARBA" id="ARBA00005062"/>
    </source>
</evidence>
<dbReference type="Proteomes" id="UP000251186">
    <property type="component" value="Unassembled WGS sequence"/>
</dbReference>
<dbReference type="Gene3D" id="3.30.360.10">
    <property type="entry name" value="Dihydrodipicolinate Reductase, domain 2"/>
    <property type="match status" value="1"/>
</dbReference>
<dbReference type="PANTHER" id="PTHR43331:SF1">
    <property type="entry name" value="HOMOSERINE DEHYDROGENASE"/>
    <property type="match status" value="1"/>
</dbReference>
<dbReference type="InterPro" id="IPR001342">
    <property type="entry name" value="HDH_cat"/>
</dbReference>
<evidence type="ECO:0000256" key="7">
    <source>
        <dbReference type="ARBA" id="ARBA00013376"/>
    </source>
</evidence>
<keyword evidence="15" id="KW-0808">Transferase</keyword>
<evidence type="ECO:0000256" key="6">
    <source>
        <dbReference type="ARBA" id="ARBA00013213"/>
    </source>
</evidence>
<sequence length="583" mass="60509">MSAQLAVVEKSESLDPSSQPSPDLVGPEVVVLKFGSSILRSPAEAPLVASAVYGHVRAGRKVVAVVSAFGGATDRLLGEARALGLAHSNDLLPGYVALGEEKSAALVAIACDRIGLDACALSVRELGIVAEGEPEHSRPCGLRPDHLKQALDRHEVVVVPGFGAVRPDGKVALLGRGGSDLTAVFLAAELGLKKVRLVKDVDGLYDHDPNDKTAPALRYRRASWDVARKLGGALVQHDAIDLGESRGVEIEVAALDRADGTVIGDKSAPPGPAPALPPLKVAVAGCGVVGGGVLARLLDDPRYEVVGVLVRNPKKARDVDCPASLFTSNPADLWAKKPDIVLEALSEGEAGHAVIRAALEAGCDVASANKQAVSRDPGGLQELAKANGRRIFWSASVGGGSPMIETVRAARAAGEVVGFEAVLNGTVNFMLERLSDGAAFNEALADARAAGFAEEDPSSDLEGLDAAAKVRLLCHEAFGRSPDGDVPRDHLTEATSAAGGVRQIGAAHLKEGVIRPSVSLNADHGDPLFSTLRGEGNALKVYGADGRVWRCRGRGAGRWATTESIMADLAEIVRARRADAGLN</sequence>
<evidence type="ECO:0000259" key="12">
    <source>
        <dbReference type="Pfam" id="PF00696"/>
    </source>
</evidence>
<comment type="pathway">
    <text evidence="4">Amino-acid biosynthesis; L-threonine biosynthesis; L-threonine from L-aspartate: step 1/5.</text>
</comment>
<gene>
    <name evidence="15" type="primary">lysC_1</name>
    <name evidence="15" type="ORF">NCTC11166_00081</name>
</gene>
<dbReference type="InterPro" id="IPR001048">
    <property type="entry name" value="Asp/Glu/Uridylate_kinase"/>
</dbReference>
<evidence type="ECO:0000256" key="5">
    <source>
        <dbReference type="ARBA" id="ARBA00006753"/>
    </source>
</evidence>
<evidence type="ECO:0000313" key="15">
    <source>
        <dbReference type="EMBL" id="SPU51771.1"/>
    </source>
</evidence>
<evidence type="ECO:0000259" key="14">
    <source>
        <dbReference type="Pfam" id="PF03447"/>
    </source>
</evidence>
<keyword evidence="8" id="KW-0028">Amino-acid biosynthesis</keyword>
<dbReference type="PANTHER" id="PTHR43331">
    <property type="entry name" value="HOMOSERINE DEHYDROGENASE"/>
    <property type="match status" value="1"/>
</dbReference>
<dbReference type="SUPFAM" id="SSF53633">
    <property type="entry name" value="Carbamate kinase-like"/>
    <property type="match status" value="1"/>
</dbReference>
<dbReference type="SUPFAM" id="SSF51735">
    <property type="entry name" value="NAD(P)-binding Rossmann-fold domains"/>
    <property type="match status" value="1"/>
</dbReference>
<dbReference type="Pfam" id="PF00696">
    <property type="entry name" value="AA_kinase"/>
    <property type="match status" value="1"/>
</dbReference>
<dbReference type="UniPathway" id="UPA00050">
    <property type="reaction ID" value="UER00063"/>
</dbReference>
<comment type="pathway">
    <text evidence="1">Amino-acid biosynthesis; L-methionine biosynthesis via de novo pathway; L-homoserine from L-aspartate: step 1/3.</text>
</comment>
<dbReference type="InterPro" id="IPR036291">
    <property type="entry name" value="NAD(P)-bd_dom_sf"/>
</dbReference>
<protein>
    <recommendedName>
        <fullName evidence="7">Homoserine dehydrogenase</fullName>
        <ecNumber evidence="6">1.1.1.3</ecNumber>
    </recommendedName>
</protein>
<dbReference type="Pfam" id="PF00742">
    <property type="entry name" value="Homoserine_dh"/>
    <property type="match status" value="1"/>
</dbReference>
<evidence type="ECO:0000256" key="2">
    <source>
        <dbReference type="ARBA" id="ARBA00005056"/>
    </source>
</evidence>
<evidence type="ECO:0000259" key="13">
    <source>
        <dbReference type="Pfam" id="PF00742"/>
    </source>
</evidence>
<dbReference type="UniPathway" id="UPA00051">
    <property type="reaction ID" value="UER00465"/>
</dbReference>
<name>A0A2X1CBI7_BREVE</name>
<feature type="domain" description="Aspartate/homoserine dehydrogenase NAD-binding" evidence="14">
    <location>
        <begin position="285"/>
        <end position="392"/>
    </location>
</feature>
<feature type="domain" description="Homoserine dehydrogenase catalytic" evidence="13">
    <location>
        <begin position="402"/>
        <end position="569"/>
    </location>
</feature>
<dbReference type="EMBL" id="UAQP01000005">
    <property type="protein sequence ID" value="SPU51771.1"/>
    <property type="molecule type" value="Genomic_DNA"/>
</dbReference>
<evidence type="ECO:0000256" key="4">
    <source>
        <dbReference type="ARBA" id="ARBA00005139"/>
    </source>
</evidence>
<evidence type="ECO:0000256" key="1">
    <source>
        <dbReference type="ARBA" id="ARBA00004986"/>
    </source>
</evidence>
<accession>A0A2X1CBI7</accession>
<comment type="pathway">
    <text evidence="3">Amino-acid biosynthesis; L-methionine biosynthesis via de novo pathway; L-homoserine from L-aspartate: step 3/3.</text>
</comment>
<evidence type="ECO:0000256" key="11">
    <source>
        <dbReference type="ARBA" id="ARBA00023167"/>
    </source>
</evidence>
<dbReference type="Gene3D" id="3.40.1160.10">
    <property type="entry name" value="Acetylglutamate kinase-like"/>
    <property type="match status" value="1"/>
</dbReference>
<dbReference type="SUPFAM" id="SSF55347">
    <property type="entry name" value="Glyceraldehyde-3-phosphate dehydrogenase-like, C-terminal domain"/>
    <property type="match status" value="1"/>
</dbReference>
<keyword evidence="10" id="KW-0560">Oxidoreductase</keyword>
<evidence type="ECO:0000256" key="9">
    <source>
        <dbReference type="ARBA" id="ARBA00022697"/>
    </source>
</evidence>
<evidence type="ECO:0000256" key="8">
    <source>
        <dbReference type="ARBA" id="ARBA00022605"/>
    </source>
</evidence>
<dbReference type="EC" id="1.1.1.3" evidence="6"/>
<dbReference type="RefSeq" id="WP_220116399.1">
    <property type="nucleotide sequence ID" value="NZ_UAQP01000005.1"/>
</dbReference>
<dbReference type="InterPro" id="IPR036393">
    <property type="entry name" value="AceGlu_kinase-like_sf"/>
</dbReference>
<dbReference type="AlphaFoldDB" id="A0A2X1CBI7"/>
<dbReference type="PROSITE" id="PS01042">
    <property type="entry name" value="HOMOSER_DHGENASE"/>
    <property type="match status" value="1"/>
</dbReference>
<evidence type="ECO:0000256" key="10">
    <source>
        <dbReference type="ARBA" id="ARBA00023002"/>
    </source>
</evidence>
<dbReference type="InterPro" id="IPR019811">
    <property type="entry name" value="HDH_CS"/>
</dbReference>
<dbReference type="Pfam" id="PF03447">
    <property type="entry name" value="NAD_binding_3"/>
    <property type="match status" value="1"/>
</dbReference>
<proteinExistence type="inferred from homology"/>
<keyword evidence="11" id="KW-0486">Methionine biosynthesis</keyword>
<organism evidence="15 16">
    <name type="scientific">Brevundimonas vesicularis</name>
    <name type="common">Pseudomonas vesicularis</name>
    <dbReference type="NCBI Taxonomy" id="41276"/>
    <lineage>
        <taxon>Bacteria</taxon>
        <taxon>Pseudomonadati</taxon>
        <taxon>Pseudomonadota</taxon>
        <taxon>Alphaproteobacteria</taxon>
        <taxon>Caulobacterales</taxon>
        <taxon>Caulobacteraceae</taxon>
        <taxon>Brevundimonas</taxon>
    </lineage>
</organism>